<feature type="transmembrane region" description="Helical" evidence="4">
    <location>
        <begin position="814"/>
        <end position="835"/>
    </location>
</feature>
<keyword evidence="4" id="KW-1133">Transmembrane helix</keyword>
<feature type="region of interest" description="Disordered" evidence="3">
    <location>
        <begin position="304"/>
        <end position="327"/>
    </location>
</feature>
<feature type="transmembrane region" description="Helical" evidence="4">
    <location>
        <begin position="469"/>
        <end position="490"/>
    </location>
</feature>
<dbReference type="AlphaFoldDB" id="A0A2J6Q154"/>
<dbReference type="GO" id="GO:0005886">
    <property type="term" value="C:plasma membrane"/>
    <property type="evidence" value="ECO:0007669"/>
    <property type="project" value="UniProtKB-SubCell"/>
</dbReference>
<evidence type="ECO:0000259" key="5">
    <source>
        <dbReference type="Pfam" id="PF20684"/>
    </source>
</evidence>
<dbReference type="Gene3D" id="1.20.1250.20">
    <property type="entry name" value="MFS general substrate transporter like domains"/>
    <property type="match status" value="2"/>
</dbReference>
<feature type="transmembrane region" description="Helical" evidence="4">
    <location>
        <begin position="244"/>
        <end position="269"/>
    </location>
</feature>
<evidence type="ECO:0000256" key="1">
    <source>
        <dbReference type="ARBA" id="ARBA00004429"/>
    </source>
</evidence>
<dbReference type="EMBL" id="KZ613487">
    <property type="protein sequence ID" value="PMD20011.1"/>
    <property type="molecule type" value="Genomic_DNA"/>
</dbReference>
<feature type="transmembrane region" description="Helical" evidence="4">
    <location>
        <begin position="526"/>
        <end position="548"/>
    </location>
</feature>
<keyword evidence="4" id="KW-0812">Transmembrane</keyword>
<feature type="transmembrane region" description="Helical" evidence="4">
    <location>
        <begin position="752"/>
        <end position="776"/>
    </location>
</feature>
<accession>A0A2J6Q154</accession>
<evidence type="ECO:0000313" key="7">
    <source>
        <dbReference type="Proteomes" id="UP000235672"/>
    </source>
</evidence>
<feature type="compositionally biased region" description="Polar residues" evidence="3">
    <location>
        <begin position="854"/>
        <end position="866"/>
    </location>
</feature>
<dbReference type="PANTHER" id="PTHR43702">
    <property type="entry name" value="L-FUCOSE-PROTON SYMPORTER"/>
    <property type="match status" value="1"/>
</dbReference>
<dbReference type="STRING" id="1745343.A0A2J6Q154"/>
<reference evidence="6 7" key="1">
    <citation type="submission" date="2016-05" db="EMBL/GenBank/DDBJ databases">
        <title>A degradative enzymes factory behind the ericoid mycorrhizal symbiosis.</title>
        <authorList>
            <consortium name="DOE Joint Genome Institute"/>
            <person name="Martino E."/>
            <person name="Morin E."/>
            <person name="Grelet G."/>
            <person name="Kuo A."/>
            <person name="Kohler A."/>
            <person name="Daghino S."/>
            <person name="Barry K."/>
            <person name="Choi C."/>
            <person name="Cichocki N."/>
            <person name="Clum A."/>
            <person name="Copeland A."/>
            <person name="Hainaut M."/>
            <person name="Haridas S."/>
            <person name="Labutti K."/>
            <person name="Lindquist E."/>
            <person name="Lipzen A."/>
            <person name="Khouja H.-R."/>
            <person name="Murat C."/>
            <person name="Ohm R."/>
            <person name="Olson A."/>
            <person name="Spatafora J."/>
            <person name="Veneault-Fourrey C."/>
            <person name="Henrissat B."/>
            <person name="Grigoriev I."/>
            <person name="Martin F."/>
            <person name="Perotto S."/>
        </authorList>
    </citation>
    <scope>NUCLEOTIDE SEQUENCE [LARGE SCALE GENOMIC DNA]</scope>
    <source>
        <strain evidence="6 7">UAMH 7357</strain>
    </source>
</reference>
<feature type="transmembrane region" description="Helical" evidence="4">
    <location>
        <begin position="788"/>
        <end position="808"/>
    </location>
</feature>
<feature type="transmembrane region" description="Helical" evidence="4">
    <location>
        <begin position="89"/>
        <end position="111"/>
    </location>
</feature>
<feature type="transmembrane region" description="Helical" evidence="4">
    <location>
        <begin position="123"/>
        <end position="144"/>
    </location>
</feature>
<feature type="transmembrane region" description="Helical" evidence="4">
    <location>
        <begin position="428"/>
        <end position="449"/>
    </location>
</feature>
<dbReference type="InterPro" id="IPR050375">
    <property type="entry name" value="MFS_TsgA-like"/>
</dbReference>
<feature type="region of interest" description="Disordered" evidence="3">
    <location>
        <begin position="845"/>
        <end position="879"/>
    </location>
</feature>
<keyword evidence="2" id="KW-1003">Cell membrane</keyword>
<evidence type="ECO:0000256" key="2">
    <source>
        <dbReference type="ARBA" id="ARBA00022475"/>
    </source>
</evidence>
<comment type="subcellular location">
    <subcellularLocation>
        <location evidence="1">Cell inner membrane</location>
        <topology evidence="1">Multi-pass membrane protein</topology>
    </subcellularLocation>
</comment>
<name>A0A2J6Q154_9HELO</name>
<organism evidence="6 7">
    <name type="scientific">Hyaloscypha hepaticicola</name>
    <dbReference type="NCBI Taxonomy" id="2082293"/>
    <lineage>
        <taxon>Eukaryota</taxon>
        <taxon>Fungi</taxon>
        <taxon>Dikarya</taxon>
        <taxon>Ascomycota</taxon>
        <taxon>Pezizomycotina</taxon>
        <taxon>Leotiomycetes</taxon>
        <taxon>Helotiales</taxon>
        <taxon>Hyaloscyphaceae</taxon>
        <taxon>Hyaloscypha</taxon>
    </lineage>
</organism>
<dbReference type="Pfam" id="PF20684">
    <property type="entry name" value="Fung_rhodopsin"/>
    <property type="match status" value="1"/>
</dbReference>
<feature type="transmembrane region" description="Helical" evidence="4">
    <location>
        <begin position="658"/>
        <end position="676"/>
    </location>
</feature>
<feature type="transmembrane region" description="Helical" evidence="4">
    <location>
        <begin position="597"/>
        <end position="616"/>
    </location>
</feature>
<gene>
    <name evidence="6" type="ORF">NA56DRAFT_628317</name>
</gene>
<dbReference type="InterPro" id="IPR049326">
    <property type="entry name" value="Rhodopsin_dom_fungi"/>
</dbReference>
<feature type="transmembrane region" description="Helical" evidence="4">
    <location>
        <begin position="497"/>
        <end position="514"/>
    </location>
</feature>
<dbReference type="InterPro" id="IPR036259">
    <property type="entry name" value="MFS_trans_sf"/>
</dbReference>
<feature type="transmembrane region" description="Helical" evidence="4">
    <location>
        <begin position="200"/>
        <end position="224"/>
    </location>
</feature>
<sequence length="940" mass="102469">MTTMSASAQRVLVVTLTTLGIATVFVVARLTSRLVIVRKITWDDYFIVFGWILAFGLSFSVAYGTSTGLGLRDADIPENWQYPLRKCEYAFAILYNPCLMATKSSILILYLRLSRNAHKLLRVASWVTLAVVNLAGLVLTFFNVFQCIPVSQVFAPIGTCIPLITLYLASAPVNVITDLVILILPIPVLTAMQLPRKQKIILVATFGLGIYVVATDVVRIYYLQQSSGPSNPHTSPLLGNEVDFSYHASVSFMWSAVEVNLGIVCACVPTMKPLISKIMPVLLDSNRGSSCPSCFGSLYKSSNPATAGISSPTPRDTTGVQSPITYPQPALVSTTDSLLVSRDRFSSNATDGTMTGDGAPEPGIRIGDSRPNFPNVGLGLRDTATSPIADSERINRASPFGRTESEIYFGFIHLRAPRSMLRASMRDSIKYCTLISVLFFICGFSHGLWNNLNNQVSRITSNSETRTAGLYTAYFGAYAFGPTTVGNYVLTRSTFKATFITGLCIYGTGVFIYWPSEVLLSYPGFLVANFFVGFGISIIETAANPFFVLCGHAYYGEIRLLLGQTVEAVGKLVGMIIAEKGLWQQVSDGSSLLSIQWLYLAIALFNAVLALALYYLPLPEATDDDLQLRSQPGLPQLSQMFAAIAQSEQRFRTLNCKVIFVTLFMAFCAQFLYSGVHESSGLFLNQTLDTSGLSLTSYNYGIIANASTAGGRIAFAATCVFLPPRVVLLVSFLGALILSILIFSITNVDPDVTGALIIALSFFLSPLWSLIFATALRRLGRRTKMASAILTSAASGNGFLLWLSYIILDHDKRTGQYAYCLLIAFLGLGTLYPIYLSVFPKAREQVDRGEKPQPRNTPRSGSTNRSPGDAGSPRYPGTPPAIVVNGVPPAFLSQRRTSRRFSSLSTLMKHAIKRRRNNGDEPGIEFVDTGLVTERRVNGS</sequence>
<feature type="transmembrane region" description="Helical" evidence="4">
    <location>
        <begin position="560"/>
        <end position="577"/>
    </location>
</feature>
<feature type="transmembrane region" description="Helical" evidence="4">
    <location>
        <begin position="44"/>
        <end position="63"/>
    </location>
</feature>
<dbReference type="PANTHER" id="PTHR43702:SF13">
    <property type="entry name" value="MONOSACCHARIDE TRANSPORTER, PUTATIVE (AFU_ORTHOLOGUE AFUA_4G06630)-RELATED"/>
    <property type="match status" value="1"/>
</dbReference>
<dbReference type="SUPFAM" id="SSF103473">
    <property type="entry name" value="MFS general substrate transporter"/>
    <property type="match status" value="1"/>
</dbReference>
<feature type="transmembrane region" description="Helical" evidence="4">
    <location>
        <begin position="12"/>
        <end position="32"/>
    </location>
</feature>
<evidence type="ECO:0000256" key="4">
    <source>
        <dbReference type="SAM" id="Phobius"/>
    </source>
</evidence>
<keyword evidence="7" id="KW-1185">Reference proteome</keyword>
<evidence type="ECO:0000313" key="6">
    <source>
        <dbReference type="EMBL" id="PMD20011.1"/>
    </source>
</evidence>
<proteinExistence type="predicted"/>
<evidence type="ECO:0000256" key="3">
    <source>
        <dbReference type="SAM" id="MobiDB-lite"/>
    </source>
</evidence>
<feature type="transmembrane region" description="Helical" evidence="4">
    <location>
        <begin position="696"/>
        <end position="715"/>
    </location>
</feature>
<dbReference type="OrthoDB" id="3524062at2759"/>
<feature type="domain" description="Rhodopsin" evidence="5">
    <location>
        <begin position="28"/>
        <end position="277"/>
    </location>
</feature>
<feature type="region of interest" description="Disordered" evidence="3">
    <location>
        <begin position="349"/>
        <end position="370"/>
    </location>
</feature>
<dbReference type="Proteomes" id="UP000235672">
    <property type="component" value="Unassembled WGS sequence"/>
</dbReference>
<keyword evidence="4" id="KW-0472">Membrane</keyword>
<feature type="transmembrane region" description="Helical" evidence="4">
    <location>
        <begin position="727"/>
        <end position="746"/>
    </location>
</feature>
<feature type="transmembrane region" description="Helical" evidence="4">
    <location>
        <begin position="164"/>
        <end position="188"/>
    </location>
</feature>
<protein>
    <submittedName>
        <fullName evidence="6">MFS general substrate transporter</fullName>
    </submittedName>
</protein>